<dbReference type="SMART" id="SM00065">
    <property type="entry name" value="GAF"/>
    <property type="match status" value="1"/>
</dbReference>
<dbReference type="Proteomes" id="UP000754710">
    <property type="component" value="Unassembled WGS sequence"/>
</dbReference>
<name>A0ABS7RJT5_9ACTN</name>
<organism evidence="6 7">
    <name type="scientific">Nocardioides jiangsuensis</name>
    <dbReference type="NCBI Taxonomy" id="2866161"/>
    <lineage>
        <taxon>Bacteria</taxon>
        <taxon>Bacillati</taxon>
        <taxon>Actinomycetota</taxon>
        <taxon>Actinomycetes</taxon>
        <taxon>Propionibacteriales</taxon>
        <taxon>Nocardioidaceae</taxon>
        <taxon>Nocardioides</taxon>
    </lineage>
</organism>
<dbReference type="InterPro" id="IPR011006">
    <property type="entry name" value="CheY-like_superfamily"/>
</dbReference>
<dbReference type="Pfam" id="PF13185">
    <property type="entry name" value="GAF_2"/>
    <property type="match status" value="1"/>
</dbReference>
<feature type="domain" description="ANTAR" evidence="5">
    <location>
        <begin position="161"/>
        <end position="222"/>
    </location>
</feature>
<dbReference type="EMBL" id="JAIEZQ010000001">
    <property type="protein sequence ID" value="MBY9074333.1"/>
    <property type="molecule type" value="Genomic_DNA"/>
</dbReference>
<dbReference type="SUPFAM" id="SSF55781">
    <property type="entry name" value="GAF domain-like"/>
    <property type="match status" value="1"/>
</dbReference>
<dbReference type="Gene3D" id="1.10.10.10">
    <property type="entry name" value="Winged helix-like DNA-binding domain superfamily/Winged helix DNA-binding domain"/>
    <property type="match status" value="1"/>
</dbReference>
<evidence type="ECO:0000256" key="2">
    <source>
        <dbReference type="ARBA" id="ARBA00022777"/>
    </source>
</evidence>
<dbReference type="Pfam" id="PF03861">
    <property type="entry name" value="ANTAR"/>
    <property type="match status" value="1"/>
</dbReference>
<evidence type="ECO:0000313" key="6">
    <source>
        <dbReference type="EMBL" id="MBY9074333.1"/>
    </source>
</evidence>
<keyword evidence="2" id="KW-0418">Kinase</keyword>
<reference evidence="6 7" key="1">
    <citation type="submission" date="2021-08" db="EMBL/GenBank/DDBJ databases">
        <title>Nocardioides bacterium WL0053 sp. nov., isolated from the sediment.</title>
        <authorList>
            <person name="Wang L."/>
            <person name="Zhang D."/>
            <person name="Zhang A."/>
        </authorList>
    </citation>
    <scope>NUCLEOTIDE SEQUENCE [LARGE SCALE GENOMIC DNA]</scope>
    <source>
        <strain evidence="6 7">WL0053</strain>
    </source>
</reference>
<dbReference type="InterPro" id="IPR036388">
    <property type="entry name" value="WH-like_DNA-bd_sf"/>
</dbReference>
<keyword evidence="3" id="KW-0805">Transcription regulation</keyword>
<evidence type="ECO:0000256" key="3">
    <source>
        <dbReference type="ARBA" id="ARBA00023015"/>
    </source>
</evidence>
<keyword evidence="7" id="KW-1185">Reference proteome</keyword>
<dbReference type="SMART" id="SM01012">
    <property type="entry name" value="ANTAR"/>
    <property type="match status" value="1"/>
</dbReference>
<dbReference type="RefSeq" id="WP_221024026.1">
    <property type="nucleotide sequence ID" value="NZ_JAIEZQ010000001.1"/>
</dbReference>
<dbReference type="PROSITE" id="PS50921">
    <property type="entry name" value="ANTAR"/>
    <property type="match status" value="1"/>
</dbReference>
<dbReference type="InterPro" id="IPR003018">
    <property type="entry name" value="GAF"/>
</dbReference>
<gene>
    <name evidence="6" type="ORF">K1X13_05815</name>
</gene>
<evidence type="ECO:0000256" key="1">
    <source>
        <dbReference type="ARBA" id="ARBA00022679"/>
    </source>
</evidence>
<comment type="caution">
    <text evidence="6">The sequence shown here is derived from an EMBL/GenBank/DDBJ whole genome shotgun (WGS) entry which is preliminary data.</text>
</comment>
<evidence type="ECO:0000313" key="7">
    <source>
        <dbReference type="Proteomes" id="UP000754710"/>
    </source>
</evidence>
<keyword evidence="4" id="KW-0804">Transcription</keyword>
<dbReference type="InterPro" id="IPR012074">
    <property type="entry name" value="GAF_ANTAR"/>
</dbReference>
<dbReference type="InterPro" id="IPR005561">
    <property type="entry name" value="ANTAR"/>
</dbReference>
<proteinExistence type="predicted"/>
<evidence type="ECO:0000256" key="4">
    <source>
        <dbReference type="ARBA" id="ARBA00023163"/>
    </source>
</evidence>
<accession>A0ABS7RJT5</accession>
<dbReference type="Gene3D" id="3.30.450.40">
    <property type="match status" value="1"/>
</dbReference>
<keyword evidence="1" id="KW-0808">Transferase</keyword>
<dbReference type="InterPro" id="IPR029016">
    <property type="entry name" value="GAF-like_dom_sf"/>
</dbReference>
<sequence>MNEHPADIAEALAEAARDINKPQTLEETLAAIVRAAQRSVPGFDHVGISITHRDGKIETLAATDPMVLRLDELQYELGEGPCLDAIREAPVVIVEHAEHDQRWPRYMPRAAPIGLRAQLALQLYNDEGTIGGLNLYSTRSPTVEPDAVRVAELFASHAAIALGRARREEQLNDALVTRKVIGQAIGLTMEHYQITEDRAFLFLVRASQTSNMKLRDVAQNVVDMANDRFAPRD</sequence>
<evidence type="ECO:0000259" key="5">
    <source>
        <dbReference type="PROSITE" id="PS50921"/>
    </source>
</evidence>
<dbReference type="PIRSF" id="PIRSF036625">
    <property type="entry name" value="GAF_ANTAR"/>
    <property type="match status" value="1"/>
</dbReference>
<protein>
    <submittedName>
        <fullName evidence="6">GAF and ANTAR domain-containing protein</fullName>
    </submittedName>
</protein>
<dbReference type="SUPFAM" id="SSF52172">
    <property type="entry name" value="CheY-like"/>
    <property type="match status" value="1"/>
</dbReference>